<proteinExistence type="predicted"/>
<dbReference type="InterPro" id="IPR036895">
    <property type="entry name" value="Uracil-DNA_glycosylase-like_sf"/>
</dbReference>
<comment type="caution">
    <text evidence="2">The sequence shown here is derived from an EMBL/GenBank/DDBJ whole genome shotgun (WGS) entry which is preliminary data.</text>
</comment>
<dbReference type="AlphaFoldDB" id="A0A1S9PDY6"/>
<dbReference type="RefSeq" id="WP_078348935.1">
    <property type="nucleotide sequence ID" value="NZ_MBTF01000016.1"/>
</dbReference>
<keyword evidence="3" id="KW-1185">Reference proteome</keyword>
<name>A0A1S9PDY6_9SPHI</name>
<dbReference type="CDD" id="cd19375">
    <property type="entry name" value="UDG-F3-like_SMUG2"/>
    <property type="match status" value="1"/>
</dbReference>
<evidence type="ECO:0000313" key="2">
    <source>
        <dbReference type="EMBL" id="OOQ59139.1"/>
    </source>
</evidence>
<accession>A0A1S9PDY6</accession>
<dbReference type="STRING" id="1792845.BC343_29400"/>
<dbReference type="InterPro" id="IPR005122">
    <property type="entry name" value="Uracil-DNA_glycosylase-like"/>
</dbReference>
<evidence type="ECO:0000313" key="3">
    <source>
        <dbReference type="Proteomes" id="UP000189739"/>
    </source>
</evidence>
<gene>
    <name evidence="2" type="ORF">BC343_29400</name>
</gene>
<feature type="domain" description="Uracil-DNA glycosylase-like" evidence="1">
    <location>
        <begin position="47"/>
        <end position="227"/>
    </location>
</feature>
<dbReference type="OrthoDB" id="7107805at2"/>
<sequence>MTFAEKVIAFNRQLEYTGPPLPAGIRIMNPFREEEQALRISEEFYRKYYNDDNPRHLILGINPGRFGGGLTGIPFTDPKRLQSECHIAYEGKVTHEPSSVFVYEVINAYGGPEAFYNDIYINSLCPLGFTTIDNKGKEKNYNYYDSAELAATVRPYIIDNIKNQIALGVNTDLCFCFGTGQNEKFIRKLNEEHGFFKEVVALEHPRFIMQYKTKSKQAYIDKYLEAFARMKQ</sequence>
<dbReference type="Proteomes" id="UP000189739">
    <property type="component" value="Unassembled WGS sequence"/>
</dbReference>
<evidence type="ECO:0000259" key="1">
    <source>
        <dbReference type="Pfam" id="PF03167"/>
    </source>
</evidence>
<dbReference type="Gene3D" id="3.40.470.10">
    <property type="entry name" value="Uracil-DNA glycosylase-like domain"/>
    <property type="match status" value="1"/>
</dbReference>
<dbReference type="EMBL" id="MBTF01000016">
    <property type="protein sequence ID" value="OOQ59139.1"/>
    <property type="molecule type" value="Genomic_DNA"/>
</dbReference>
<protein>
    <submittedName>
        <fullName evidence="2">DUF4918 domain-containing protein</fullName>
    </submittedName>
</protein>
<dbReference type="Pfam" id="PF03167">
    <property type="entry name" value="UDG"/>
    <property type="match status" value="1"/>
</dbReference>
<dbReference type="SUPFAM" id="SSF52141">
    <property type="entry name" value="Uracil-DNA glycosylase-like"/>
    <property type="match status" value="1"/>
</dbReference>
<dbReference type="InterPro" id="IPR032579">
    <property type="entry name" value="Phe_SMUG2-like"/>
</dbReference>
<organism evidence="2 3">
    <name type="scientific">Mucilaginibacter pedocola</name>
    <dbReference type="NCBI Taxonomy" id="1792845"/>
    <lineage>
        <taxon>Bacteria</taxon>
        <taxon>Pseudomonadati</taxon>
        <taxon>Bacteroidota</taxon>
        <taxon>Sphingobacteriia</taxon>
        <taxon>Sphingobacteriales</taxon>
        <taxon>Sphingobacteriaceae</taxon>
        <taxon>Mucilaginibacter</taxon>
    </lineage>
</organism>
<reference evidence="2 3" key="1">
    <citation type="submission" date="2016-07" db="EMBL/GenBank/DDBJ databases">
        <title>Genomic analysis of zinc-resistant bacterium Mucilaginibacter pedocola TBZ30.</title>
        <authorList>
            <person name="Huang J."/>
            <person name="Tang J."/>
        </authorList>
    </citation>
    <scope>NUCLEOTIDE SEQUENCE [LARGE SCALE GENOMIC DNA]</scope>
    <source>
        <strain evidence="2 3">TBZ30</strain>
    </source>
</reference>